<dbReference type="AlphaFoldDB" id="A0A0N9XIT2"/>
<dbReference type="GO" id="GO:0003700">
    <property type="term" value="F:DNA-binding transcription factor activity"/>
    <property type="evidence" value="ECO:0007669"/>
    <property type="project" value="TreeGrafter"/>
</dbReference>
<dbReference type="InterPro" id="IPR050109">
    <property type="entry name" value="HTH-type_TetR-like_transc_reg"/>
</dbReference>
<organism evidence="6 8">
    <name type="scientific">Mycolicibacterium fortuitum</name>
    <name type="common">Mycobacterium fortuitum</name>
    <dbReference type="NCBI Taxonomy" id="1766"/>
    <lineage>
        <taxon>Bacteria</taxon>
        <taxon>Bacillati</taxon>
        <taxon>Actinomycetota</taxon>
        <taxon>Actinomycetes</taxon>
        <taxon>Mycobacteriales</taxon>
        <taxon>Mycobacteriaceae</taxon>
        <taxon>Mycolicibacterium</taxon>
    </lineage>
</organism>
<dbReference type="PRINTS" id="PR00455">
    <property type="entry name" value="HTHTETR"/>
</dbReference>
<keyword evidence="8" id="KW-1185">Reference proteome</keyword>
<reference evidence="7" key="2">
    <citation type="submission" date="2023-10" db="EMBL/GenBank/DDBJ databases">
        <title>Mycolicibacterium fortuitum clinical isolates causing pulmonary infections in humans.</title>
        <authorList>
            <person name="Mejia-Ponce P.M."/>
            <person name="Zenteno-Cuevas R."/>
            <person name="Licona-Cassani C."/>
        </authorList>
    </citation>
    <scope>NUCLEOTIDE SEQUENCE</scope>
    <source>
        <strain evidence="7">M8</strain>
    </source>
</reference>
<dbReference type="Proteomes" id="UP001186041">
    <property type="component" value="Unassembled WGS sequence"/>
</dbReference>
<gene>
    <name evidence="7" type="ORF">R4485_11545</name>
    <name evidence="6" type="ORF">XA26_27160</name>
</gene>
<dbReference type="PROSITE" id="PS50977">
    <property type="entry name" value="HTH_TETR_2"/>
    <property type="match status" value="1"/>
</dbReference>
<dbReference type="EMBL" id="CP011269">
    <property type="protein sequence ID" value="ALI26557.1"/>
    <property type="molecule type" value="Genomic_DNA"/>
</dbReference>
<dbReference type="Gene3D" id="1.10.357.10">
    <property type="entry name" value="Tetracycline Repressor, domain 2"/>
    <property type="match status" value="1"/>
</dbReference>
<dbReference type="PROSITE" id="PS01081">
    <property type="entry name" value="HTH_TETR_1"/>
    <property type="match status" value="1"/>
</dbReference>
<dbReference type="STRING" id="1766.XA26_27160"/>
<keyword evidence="1" id="KW-0805">Transcription regulation</keyword>
<dbReference type="SUPFAM" id="SSF48498">
    <property type="entry name" value="Tetracyclin repressor-like, C-terminal domain"/>
    <property type="match status" value="1"/>
</dbReference>
<dbReference type="Proteomes" id="UP000057134">
    <property type="component" value="Chromosome"/>
</dbReference>
<dbReference type="KEGG" id="mft:XA26_27160"/>
<feature type="domain" description="HTH tetR-type" evidence="5">
    <location>
        <begin position="14"/>
        <end position="74"/>
    </location>
</feature>
<evidence type="ECO:0000313" key="6">
    <source>
        <dbReference type="EMBL" id="ALI26557.1"/>
    </source>
</evidence>
<dbReference type="GO" id="GO:0000976">
    <property type="term" value="F:transcription cis-regulatory region binding"/>
    <property type="evidence" value="ECO:0007669"/>
    <property type="project" value="TreeGrafter"/>
</dbReference>
<dbReference type="RefSeq" id="WP_054602116.1">
    <property type="nucleotide sequence ID" value="NZ_CP011269.1"/>
</dbReference>
<dbReference type="EMBL" id="JAWLVV010000008">
    <property type="protein sequence ID" value="MDV7290795.1"/>
    <property type="molecule type" value="Genomic_DNA"/>
</dbReference>
<evidence type="ECO:0000313" key="8">
    <source>
        <dbReference type="Proteomes" id="UP000057134"/>
    </source>
</evidence>
<accession>A0A0N9XIT2</accession>
<evidence type="ECO:0000313" key="7">
    <source>
        <dbReference type="EMBL" id="MDV7290795.1"/>
    </source>
</evidence>
<evidence type="ECO:0000259" key="5">
    <source>
        <dbReference type="PROSITE" id="PS50977"/>
    </source>
</evidence>
<dbReference type="Pfam" id="PF00440">
    <property type="entry name" value="TetR_N"/>
    <property type="match status" value="1"/>
</dbReference>
<dbReference type="PANTHER" id="PTHR30055">
    <property type="entry name" value="HTH-TYPE TRANSCRIPTIONAL REGULATOR RUTR"/>
    <property type="match status" value="1"/>
</dbReference>
<reference evidence="6 8" key="1">
    <citation type="journal article" date="2015" name="MBio">
        <title>Enzymatic Degradation of Phenazines Can Generate Energy and Protect Sensitive Organisms from Toxicity.</title>
        <authorList>
            <person name="Costa K.C."/>
            <person name="Bergkessel M."/>
            <person name="Saunders S."/>
            <person name="Korlach J."/>
            <person name="Newman D.K."/>
        </authorList>
    </citation>
    <scope>NUCLEOTIDE SEQUENCE [LARGE SCALE GENOMIC DNA]</scope>
    <source>
        <strain evidence="6 8">CT6</strain>
    </source>
</reference>
<dbReference type="InterPro" id="IPR001647">
    <property type="entry name" value="HTH_TetR"/>
</dbReference>
<evidence type="ECO:0000256" key="4">
    <source>
        <dbReference type="PROSITE-ProRule" id="PRU00335"/>
    </source>
</evidence>
<evidence type="ECO:0000256" key="1">
    <source>
        <dbReference type="ARBA" id="ARBA00023015"/>
    </source>
</evidence>
<evidence type="ECO:0000256" key="2">
    <source>
        <dbReference type="ARBA" id="ARBA00023125"/>
    </source>
</evidence>
<dbReference type="Pfam" id="PF17935">
    <property type="entry name" value="TetR_C_27"/>
    <property type="match status" value="1"/>
</dbReference>
<proteinExistence type="predicted"/>
<evidence type="ECO:0000256" key="3">
    <source>
        <dbReference type="ARBA" id="ARBA00023163"/>
    </source>
</evidence>
<feature type="DNA-binding region" description="H-T-H motif" evidence="4">
    <location>
        <begin position="37"/>
        <end position="56"/>
    </location>
</feature>
<dbReference type="InterPro" id="IPR023772">
    <property type="entry name" value="DNA-bd_HTH_TetR-type_CS"/>
</dbReference>
<dbReference type="PATRIC" id="fig|1766.6.peg.2699"/>
<dbReference type="SUPFAM" id="SSF46689">
    <property type="entry name" value="Homeodomain-like"/>
    <property type="match status" value="1"/>
</dbReference>
<keyword evidence="2 4" id="KW-0238">DNA-binding</keyword>
<dbReference type="InterPro" id="IPR009057">
    <property type="entry name" value="Homeodomain-like_sf"/>
</dbReference>
<dbReference type="InterPro" id="IPR036271">
    <property type="entry name" value="Tet_transcr_reg_TetR-rel_C_sf"/>
</dbReference>
<name>A0A0N9XIT2_MYCFO</name>
<protein>
    <submittedName>
        <fullName evidence="7">TetR/AcrR family transcriptional regulator</fullName>
    </submittedName>
    <submittedName>
        <fullName evidence="6">Transcriptional regulator, TetR family</fullName>
    </submittedName>
</protein>
<keyword evidence="3" id="KW-0804">Transcription</keyword>
<sequence>MPRISASSVGEHRELVQQRIFEAFAALMADHSFDAITMAKLAAEAGIGRTAIYHHFPDKESVVIAFASHETTRYLDGLRAALSEVDDPVERLKVYIRHQLEAGQEFHMGMGMQLYGALSTETMLAIRDHVVAVEDVLREILSEGVTAGQFVVDDEAATMSLIHACLAPRHLPVAAIEQFVLRALSAKT</sequence>
<dbReference type="PANTHER" id="PTHR30055:SF234">
    <property type="entry name" value="HTH-TYPE TRANSCRIPTIONAL REGULATOR BETI"/>
    <property type="match status" value="1"/>
</dbReference>
<dbReference type="InterPro" id="IPR041478">
    <property type="entry name" value="TetR_C_27"/>
</dbReference>